<dbReference type="InterPro" id="IPR001996">
    <property type="entry name" value="PTS_IIB_1"/>
</dbReference>
<keyword evidence="8" id="KW-0418">Kinase</keyword>
<evidence type="ECO:0000259" key="14">
    <source>
        <dbReference type="PROSITE" id="PS51098"/>
    </source>
</evidence>
<dbReference type="CDD" id="cd00212">
    <property type="entry name" value="PTS_IIB_glc"/>
    <property type="match status" value="1"/>
</dbReference>
<keyword evidence="9 12" id="KW-1133">Transmembrane helix</keyword>
<dbReference type="InterPro" id="IPR013013">
    <property type="entry name" value="PTS_EIIC_1"/>
</dbReference>
<feature type="transmembrane region" description="Helical" evidence="12">
    <location>
        <begin position="387"/>
        <end position="415"/>
    </location>
</feature>
<dbReference type="GO" id="GO:0005886">
    <property type="term" value="C:plasma membrane"/>
    <property type="evidence" value="ECO:0007669"/>
    <property type="project" value="UniProtKB-SubCell"/>
</dbReference>
<protein>
    <submittedName>
        <fullName evidence="16">PTS beta-glucoside transporter subunit EIIBCA</fullName>
    </submittedName>
</protein>
<dbReference type="InterPro" id="IPR003352">
    <property type="entry name" value="PTS_EIIC"/>
</dbReference>
<feature type="transmembrane region" description="Helical" evidence="12">
    <location>
        <begin position="177"/>
        <end position="195"/>
    </location>
</feature>
<dbReference type="NCBIfam" id="TIGR01995">
    <property type="entry name" value="PTS-II-ABC-beta"/>
    <property type="match status" value="1"/>
</dbReference>
<dbReference type="InterPro" id="IPR036878">
    <property type="entry name" value="Glu_permease_IIB"/>
</dbReference>
<evidence type="ECO:0000256" key="2">
    <source>
        <dbReference type="ARBA" id="ARBA00022448"/>
    </source>
</evidence>
<dbReference type="InterPro" id="IPR011055">
    <property type="entry name" value="Dup_hybrid_motif"/>
</dbReference>
<feature type="transmembrane region" description="Helical" evidence="12">
    <location>
        <begin position="360"/>
        <end position="380"/>
    </location>
</feature>
<evidence type="ECO:0000256" key="12">
    <source>
        <dbReference type="SAM" id="Phobius"/>
    </source>
</evidence>
<evidence type="ECO:0000256" key="10">
    <source>
        <dbReference type="ARBA" id="ARBA00023136"/>
    </source>
</evidence>
<gene>
    <name evidence="16" type="ORF">CBP76_04385</name>
</gene>
<dbReference type="PROSITE" id="PS51103">
    <property type="entry name" value="PTS_EIIC_TYPE_1"/>
    <property type="match status" value="1"/>
</dbReference>
<comment type="caution">
    <text evidence="16">The sequence shown here is derived from an EMBL/GenBank/DDBJ whole genome shotgun (WGS) entry which is preliminary data.</text>
</comment>
<dbReference type="GO" id="GO:0090589">
    <property type="term" value="F:protein-phosphocysteine-trehalose phosphotransferase system transporter activity"/>
    <property type="evidence" value="ECO:0007669"/>
    <property type="project" value="TreeGrafter"/>
</dbReference>
<keyword evidence="10 12" id="KW-0472">Membrane</keyword>
<dbReference type="OrthoDB" id="9769191at2"/>
<dbReference type="Pfam" id="PF02378">
    <property type="entry name" value="PTS_EIIC"/>
    <property type="match status" value="1"/>
</dbReference>
<keyword evidence="6" id="KW-0598">Phosphotransferase system</keyword>
<dbReference type="GO" id="GO:0009401">
    <property type="term" value="P:phosphoenolpyruvate-dependent sugar phosphotransferase system"/>
    <property type="evidence" value="ECO:0007669"/>
    <property type="project" value="UniProtKB-KW"/>
</dbReference>
<dbReference type="NCBIfam" id="TIGR00830">
    <property type="entry name" value="PTBA"/>
    <property type="match status" value="1"/>
</dbReference>
<evidence type="ECO:0000256" key="1">
    <source>
        <dbReference type="ARBA" id="ARBA00004651"/>
    </source>
</evidence>
<dbReference type="Pfam" id="PF00358">
    <property type="entry name" value="PTS_EIIA_1"/>
    <property type="match status" value="1"/>
</dbReference>
<keyword evidence="17" id="KW-1185">Reference proteome</keyword>
<evidence type="ECO:0000256" key="8">
    <source>
        <dbReference type="ARBA" id="ARBA00022777"/>
    </source>
</evidence>
<feature type="transmembrane region" description="Helical" evidence="12">
    <location>
        <begin position="287"/>
        <end position="308"/>
    </location>
</feature>
<feature type="transmembrane region" description="Helical" evidence="12">
    <location>
        <begin position="328"/>
        <end position="348"/>
    </location>
</feature>
<dbReference type="GO" id="GO:0015771">
    <property type="term" value="P:trehalose transport"/>
    <property type="evidence" value="ECO:0007669"/>
    <property type="project" value="TreeGrafter"/>
</dbReference>
<organism evidence="16 17">
    <name type="scientific">Companilactobacillus nuruki</name>
    <dbReference type="NCBI Taxonomy" id="1993540"/>
    <lineage>
        <taxon>Bacteria</taxon>
        <taxon>Bacillati</taxon>
        <taxon>Bacillota</taxon>
        <taxon>Bacilli</taxon>
        <taxon>Lactobacillales</taxon>
        <taxon>Lactobacillaceae</taxon>
        <taxon>Companilactobacillus</taxon>
    </lineage>
</organism>
<dbReference type="Gene3D" id="2.70.70.10">
    <property type="entry name" value="Glucose Permease (Domain IIA)"/>
    <property type="match status" value="1"/>
</dbReference>
<dbReference type="PANTHER" id="PTHR30175:SF1">
    <property type="entry name" value="PTS SYSTEM ARBUTIN-, CELLOBIOSE-, AND SALICIN-SPECIFIC EIIBC COMPONENT-RELATED"/>
    <property type="match status" value="1"/>
</dbReference>
<keyword evidence="3" id="KW-1003">Cell membrane</keyword>
<name>A0A2N7AVM8_9LACO</name>
<keyword evidence="7 12" id="KW-0812">Transmembrane</keyword>
<dbReference type="GO" id="GO:0016301">
    <property type="term" value="F:kinase activity"/>
    <property type="evidence" value="ECO:0007669"/>
    <property type="project" value="UniProtKB-KW"/>
</dbReference>
<evidence type="ECO:0000256" key="7">
    <source>
        <dbReference type="ARBA" id="ARBA00022692"/>
    </source>
</evidence>
<dbReference type="SUPFAM" id="SSF55604">
    <property type="entry name" value="Glucose permease domain IIB"/>
    <property type="match status" value="1"/>
</dbReference>
<keyword evidence="4" id="KW-0762">Sugar transport</keyword>
<feature type="domain" description="PTS EIIB type-1" evidence="14">
    <location>
        <begin position="5"/>
        <end position="89"/>
    </location>
</feature>
<sequence length="620" mass="66309">MSNEKSLGKRILDLVGGEKNISGITHCATRLRMLLRDDTIANNNRNDIKNLDGVIDVAETGGQFQVIIGPAVANVYDELVDGTNLNGDSDKDDDIPKSGNILSRLLDVVAGIFTPLLPLLAGSGVLRGVVLLLVQMKWLSNTSGTYHILTAASTAVFYFLPILLAITSAEKFKVNKYVSAAIMGSLIMPEITNIMGSHGNGVVTHFFGIPIVLMTYTSTVIPAILAIWCLSYLERWLKKLIPESLQLLFVPLISLFIMVPLTAGLFGPFGVYVGEGISNVINFLMNYNGWIAGALVGGAWNVFVIFGLQWAVNPVMIQNISRFGFDQIVPLTAAANFGMAGATLGTFFRTHDQKMKAYSMSALLSIFFAGITEPSIYGVGVRYKKPLIAAVAGGAVGGAFIGGMHVKAFAFVFGGLTTLPAFVGSTFISYVIGLAICFAVAFAITLVIGINENSITKTKTDPVGNTKALSDELIQQPLSGKVADLATANDPAFASGAMGQGMVILPDDNVVYAPFSGTITMLFDTHHAIGITSNRGAEVMIHIGIDTVKLNGKYFEALVKQGDSVSAGQPLIKFDRKKIEEEGYDLSTFVIVTNTNEYKDVRLVAADVGQHGRDTLQVAL</sequence>
<keyword evidence="2" id="KW-0813">Transport</keyword>
<feature type="transmembrane region" description="Helical" evidence="12">
    <location>
        <begin position="207"/>
        <end position="233"/>
    </location>
</feature>
<keyword evidence="5" id="KW-0808">Transferase</keyword>
<dbReference type="PROSITE" id="PS51098">
    <property type="entry name" value="PTS_EIIB_TYPE_1"/>
    <property type="match status" value="1"/>
</dbReference>
<feature type="transmembrane region" description="Helical" evidence="12">
    <location>
        <begin position="146"/>
        <end position="165"/>
    </location>
</feature>
<evidence type="ECO:0000259" key="15">
    <source>
        <dbReference type="PROSITE" id="PS51103"/>
    </source>
</evidence>
<feature type="domain" description="PTS EIIA type-1" evidence="13">
    <location>
        <begin position="490"/>
        <end position="594"/>
    </location>
</feature>
<dbReference type="Pfam" id="PF00367">
    <property type="entry name" value="PTS_EIIB"/>
    <property type="match status" value="1"/>
</dbReference>
<feature type="active site" description="Phosphocysteine intermediate; for EIIB activity" evidence="11">
    <location>
        <position position="27"/>
    </location>
</feature>
<feature type="transmembrane region" description="Helical" evidence="12">
    <location>
        <begin position="105"/>
        <end position="126"/>
    </location>
</feature>
<dbReference type="PANTHER" id="PTHR30175">
    <property type="entry name" value="PHOSPHOTRANSFERASE SYSTEM TRANSPORT PROTEIN"/>
    <property type="match status" value="1"/>
</dbReference>
<dbReference type="InterPro" id="IPR050558">
    <property type="entry name" value="PTS_Sugar-Specific_Components"/>
</dbReference>
<dbReference type="Gene3D" id="3.30.1360.60">
    <property type="entry name" value="Glucose permease domain IIB"/>
    <property type="match status" value="1"/>
</dbReference>
<feature type="transmembrane region" description="Helical" evidence="12">
    <location>
        <begin position="427"/>
        <end position="450"/>
    </location>
</feature>
<dbReference type="InterPro" id="IPR018113">
    <property type="entry name" value="PTrfase_EIIB_Cys"/>
</dbReference>
<feature type="domain" description="PTS EIIC type-1" evidence="15">
    <location>
        <begin position="107"/>
        <end position="460"/>
    </location>
</feature>
<evidence type="ECO:0000256" key="11">
    <source>
        <dbReference type="PROSITE-ProRule" id="PRU00421"/>
    </source>
</evidence>
<dbReference type="EMBL" id="NIPR01000008">
    <property type="protein sequence ID" value="PMD72197.1"/>
    <property type="molecule type" value="Genomic_DNA"/>
</dbReference>
<evidence type="ECO:0000256" key="6">
    <source>
        <dbReference type="ARBA" id="ARBA00022683"/>
    </source>
</evidence>
<dbReference type="GO" id="GO:0008982">
    <property type="term" value="F:protein-N(PI)-phosphohistidine-sugar phosphotransferase activity"/>
    <property type="evidence" value="ECO:0007669"/>
    <property type="project" value="InterPro"/>
</dbReference>
<evidence type="ECO:0000256" key="9">
    <source>
        <dbReference type="ARBA" id="ARBA00022989"/>
    </source>
</evidence>
<accession>A0A2N7AVM8</accession>
<dbReference type="InterPro" id="IPR011297">
    <property type="entry name" value="PTS_IIABC_b_glu"/>
</dbReference>
<evidence type="ECO:0000259" key="13">
    <source>
        <dbReference type="PROSITE" id="PS51093"/>
    </source>
</evidence>
<dbReference type="PROSITE" id="PS01035">
    <property type="entry name" value="PTS_EIIB_TYPE_1_CYS"/>
    <property type="match status" value="1"/>
</dbReference>
<comment type="subcellular location">
    <subcellularLocation>
        <location evidence="1">Cell membrane</location>
        <topology evidence="1">Multi-pass membrane protein</topology>
    </subcellularLocation>
</comment>
<dbReference type="InterPro" id="IPR001127">
    <property type="entry name" value="PTS_EIIA_1_perm"/>
</dbReference>
<evidence type="ECO:0000313" key="17">
    <source>
        <dbReference type="Proteomes" id="UP000235649"/>
    </source>
</evidence>
<dbReference type="PROSITE" id="PS51093">
    <property type="entry name" value="PTS_EIIA_TYPE_1"/>
    <property type="match status" value="1"/>
</dbReference>
<evidence type="ECO:0000256" key="5">
    <source>
        <dbReference type="ARBA" id="ARBA00022679"/>
    </source>
</evidence>
<dbReference type="FunFam" id="2.70.70.10:FF:000001">
    <property type="entry name" value="PTS system glucose-specific IIA component"/>
    <property type="match status" value="1"/>
</dbReference>
<evidence type="ECO:0000256" key="4">
    <source>
        <dbReference type="ARBA" id="ARBA00022597"/>
    </source>
</evidence>
<evidence type="ECO:0000313" key="16">
    <source>
        <dbReference type="EMBL" id="PMD72197.1"/>
    </source>
</evidence>
<dbReference type="SUPFAM" id="SSF51261">
    <property type="entry name" value="Duplicated hybrid motif"/>
    <property type="match status" value="1"/>
</dbReference>
<proteinExistence type="predicted"/>
<dbReference type="RefSeq" id="WP_102195725.1">
    <property type="nucleotide sequence ID" value="NZ_NIPR01000008.1"/>
</dbReference>
<feature type="transmembrane region" description="Helical" evidence="12">
    <location>
        <begin position="245"/>
        <end position="267"/>
    </location>
</feature>
<evidence type="ECO:0000256" key="3">
    <source>
        <dbReference type="ARBA" id="ARBA00022475"/>
    </source>
</evidence>
<dbReference type="AlphaFoldDB" id="A0A2N7AVM8"/>
<reference evidence="16 17" key="1">
    <citation type="submission" date="2017-05" db="EMBL/GenBank/DDBJ databases">
        <title>Lactobacillus nurukis nov., sp. nov., isolated from nuruk.</title>
        <authorList>
            <person name="Kim S.-J."/>
        </authorList>
    </citation>
    <scope>NUCLEOTIDE SEQUENCE [LARGE SCALE GENOMIC DNA]</scope>
    <source>
        <strain evidence="16 17">SYF10-1a</strain>
    </source>
</reference>
<dbReference type="Proteomes" id="UP000235649">
    <property type="component" value="Unassembled WGS sequence"/>
</dbReference>
<dbReference type="PROSITE" id="PS00371">
    <property type="entry name" value="PTS_EIIA_TYPE_1_HIS"/>
    <property type="match status" value="1"/>
</dbReference>